<evidence type="ECO:0000313" key="4">
    <source>
        <dbReference type="Proteomes" id="UP000429607"/>
    </source>
</evidence>
<keyword evidence="5" id="KW-1185">Reference proteome</keyword>
<name>A0A6A3NWV4_9STRA</name>
<sequence>MDEKETGGGDVDALVDLMESELGTSSQKQDVSARSKFNAFLDRHVSVGMTLMKLKAVDVTKVMFGQLLSFLLLDPDVAWQTSMNYASSIKRQLEVATGTKPELEWYKRCRRHLSKRYLQEAISTGKKLKEQAPAMTLDDLRVISKI</sequence>
<dbReference type="AlphaFoldDB" id="A0A6A3NWV4"/>
<reference evidence="4 6" key="1">
    <citation type="submission" date="2018-09" db="EMBL/GenBank/DDBJ databases">
        <title>Genomic investigation of the strawberry pathogen Phytophthora fragariae indicates pathogenicity is determined by transcriptional variation in three key races.</title>
        <authorList>
            <person name="Adams T.M."/>
            <person name="Armitage A.D."/>
            <person name="Sobczyk M.K."/>
            <person name="Bates H.J."/>
            <person name="Dunwell J.M."/>
            <person name="Nellist C.F."/>
            <person name="Harrison R.J."/>
        </authorList>
    </citation>
    <scope>NUCLEOTIDE SEQUENCE [LARGE SCALE GENOMIC DNA]</scope>
    <source>
        <strain evidence="1 4">SCRP249</strain>
        <strain evidence="2 6">SCRP324</strain>
        <strain evidence="3 5">SCRP333</strain>
    </source>
</reference>
<accession>A0A6A3NWV4</accession>
<dbReference type="EMBL" id="QXFV01000551">
    <property type="protein sequence ID" value="KAE9034383.1"/>
    <property type="molecule type" value="Genomic_DNA"/>
</dbReference>
<dbReference type="Proteomes" id="UP000435112">
    <property type="component" value="Unassembled WGS sequence"/>
</dbReference>
<organism evidence="2 6">
    <name type="scientific">Phytophthora rubi</name>
    <dbReference type="NCBI Taxonomy" id="129364"/>
    <lineage>
        <taxon>Eukaryota</taxon>
        <taxon>Sar</taxon>
        <taxon>Stramenopiles</taxon>
        <taxon>Oomycota</taxon>
        <taxon>Peronosporomycetes</taxon>
        <taxon>Peronosporales</taxon>
        <taxon>Peronosporaceae</taxon>
        <taxon>Phytophthora</taxon>
    </lineage>
</organism>
<evidence type="ECO:0000313" key="3">
    <source>
        <dbReference type="EMBL" id="KAE9341948.1"/>
    </source>
</evidence>
<dbReference type="EMBL" id="QXFU01000023">
    <property type="protein sequence ID" value="KAE9047694.1"/>
    <property type="molecule type" value="Genomic_DNA"/>
</dbReference>
<evidence type="ECO:0000313" key="5">
    <source>
        <dbReference type="Proteomes" id="UP000434957"/>
    </source>
</evidence>
<evidence type="ECO:0000313" key="2">
    <source>
        <dbReference type="EMBL" id="KAE9047694.1"/>
    </source>
</evidence>
<dbReference type="OrthoDB" id="164698at2759"/>
<proteinExistence type="predicted"/>
<comment type="caution">
    <text evidence="2">The sequence shown here is derived from an EMBL/GenBank/DDBJ whole genome shotgun (WGS) entry which is preliminary data.</text>
</comment>
<gene>
    <name evidence="1" type="ORF">PR001_g9752</name>
    <name evidence="2" type="ORF">PR002_g903</name>
    <name evidence="3" type="ORF">PR003_g9721</name>
</gene>
<evidence type="ECO:0000313" key="1">
    <source>
        <dbReference type="EMBL" id="KAE9034383.1"/>
    </source>
</evidence>
<dbReference type="Proteomes" id="UP000429607">
    <property type="component" value="Unassembled WGS sequence"/>
</dbReference>
<dbReference type="EMBL" id="QXFT01000511">
    <property type="protein sequence ID" value="KAE9341948.1"/>
    <property type="molecule type" value="Genomic_DNA"/>
</dbReference>
<dbReference type="Proteomes" id="UP000434957">
    <property type="component" value="Unassembled WGS sequence"/>
</dbReference>
<evidence type="ECO:0000313" key="6">
    <source>
        <dbReference type="Proteomes" id="UP000435112"/>
    </source>
</evidence>
<protein>
    <submittedName>
        <fullName evidence="2">Uncharacterized protein</fullName>
    </submittedName>
</protein>